<evidence type="ECO:0000259" key="14">
    <source>
        <dbReference type="Pfam" id="PF07715"/>
    </source>
</evidence>
<evidence type="ECO:0000256" key="4">
    <source>
        <dbReference type="ARBA" id="ARBA00022692"/>
    </source>
</evidence>
<dbReference type="Pfam" id="PF00593">
    <property type="entry name" value="TonB_dep_Rec_b-barrel"/>
    <property type="match status" value="1"/>
</dbReference>
<evidence type="ECO:0000256" key="5">
    <source>
        <dbReference type="ARBA" id="ARBA00022729"/>
    </source>
</evidence>
<dbReference type="InterPro" id="IPR008969">
    <property type="entry name" value="CarboxyPept-like_regulatory"/>
</dbReference>
<evidence type="ECO:0000256" key="1">
    <source>
        <dbReference type="ARBA" id="ARBA00004571"/>
    </source>
</evidence>
<evidence type="ECO:0000256" key="9">
    <source>
        <dbReference type="ARBA" id="ARBA00023237"/>
    </source>
</evidence>
<dbReference type="Pfam" id="PF07715">
    <property type="entry name" value="Plug"/>
    <property type="match status" value="1"/>
</dbReference>
<dbReference type="InterPro" id="IPR036942">
    <property type="entry name" value="Beta-barrel_TonB_sf"/>
</dbReference>
<dbReference type="InterPro" id="IPR012910">
    <property type="entry name" value="Plug_dom"/>
</dbReference>
<reference evidence="15" key="1">
    <citation type="submission" date="2020-04" db="EMBL/GenBank/DDBJ databases">
        <authorList>
            <person name="Zhang T."/>
        </authorList>
    </citation>
    <scope>NUCLEOTIDE SEQUENCE</scope>
    <source>
        <strain evidence="15">HKST-UBA02</strain>
    </source>
</reference>
<dbReference type="SUPFAM" id="SSF56935">
    <property type="entry name" value="Porins"/>
    <property type="match status" value="1"/>
</dbReference>
<keyword evidence="4 10" id="KW-0812">Transmembrane</keyword>
<dbReference type="Gene3D" id="2.60.40.1120">
    <property type="entry name" value="Carboxypeptidase-like, regulatory domain"/>
    <property type="match status" value="1"/>
</dbReference>
<keyword evidence="8 15" id="KW-0675">Receptor</keyword>
<protein>
    <submittedName>
        <fullName evidence="15">TonB-dependent receptor</fullName>
    </submittedName>
</protein>
<comment type="caution">
    <text evidence="15">The sequence shown here is derived from an EMBL/GenBank/DDBJ whole genome shotgun (WGS) entry which is preliminary data.</text>
</comment>
<keyword evidence="7 10" id="KW-0472">Membrane</keyword>
<dbReference type="Gene3D" id="2.40.170.20">
    <property type="entry name" value="TonB-dependent receptor, beta-barrel domain"/>
    <property type="match status" value="1"/>
</dbReference>
<feature type="region of interest" description="Disordered" evidence="12">
    <location>
        <begin position="1"/>
        <end position="20"/>
    </location>
</feature>
<evidence type="ECO:0000313" key="16">
    <source>
        <dbReference type="Proteomes" id="UP000739538"/>
    </source>
</evidence>
<evidence type="ECO:0000313" key="15">
    <source>
        <dbReference type="EMBL" id="MCA9755522.1"/>
    </source>
</evidence>
<dbReference type="InterPro" id="IPR039426">
    <property type="entry name" value="TonB-dep_rcpt-like"/>
</dbReference>
<dbReference type="PANTHER" id="PTHR30069">
    <property type="entry name" value="TONB-DEPENDENT OUTER MEMBRANE RECEPTOR"/>
    <property type="match status" value="1"/>
</dbReference>
<organism evidence="15 16">
    <name type="scientific">Eiseniibacteriota bacterium</name>
    <dbReference type="NCBI Taxonomy" id="2212470"/>
    <lineage>
        <taxon>Bacteria</taxon>
        <taxon>Candidatus Eiseniibacteriota</taxon>
    </lineage>
</organism>
<dbReference type="PROSITE" id="PS52016">
    <property type="entry name" value="TONB_DEPENDENT_REC_3"/>
    <property type="match status" value="1"/>
</dbReference>
<keyword evidence="9 10" id="KW-0998">Cell outer membrane</keyword>
<dbReference type="GO" id="GO:0044718">
    <property type="term" value="P:siderophore transmembrane transport"/>
    <property type="evidence" value="ECO:0007669"/>
    <property type="project" value="TreeGrafter"/>
</dbReference>
<evidence type="ECO:0000256" key="3">
    <source>
        <dbReference type="ARBA" id="ARBA00022452"/>
    </source>
</evidence>
<evidence type="ECO:0000259" key="13">
    <source>
        <dbReference type="Pfam" id="PF00593"/>
    </source>
</evidence>
<evidence type="ECO:0000256" key="12">
    <source>
        <dbReference type="SAM" id="MobiDB-lite"/>
    </source>
</evidence>
<keyword evidence="3 10" id="KW-1134">Transmembrane beta strand</keyword>
<reference evidence="15" key="2">
    <citation type="journal article" date="2021" name="Microbiome">
        <title>Successional dynamics and alternative stable states in a saline activated sludge microbial community over 9 years.</title>
        <authorList>
            <person name="Wang Y."/>
            <person name="Ye J."/>
            <person name="Ju F."/>
            <person name="Liu L."/>
            <person name="Boyd J.A."/>
            <person name="Deng Y."/>
            <person name="Parks D.H."/>
            <person name="Jiang X."/>
            <person name="Yin X."/>
            <person name="Woodcroft B.J."/>
            <person name="Tyson G.W."/>
            <person name="Hugenholtz P."/>
            <person name="Polz M.F."/>
            <person name="Zhang T."/>
        </authorList>
    </citation>
    <scope>NUCLEOTIDE SEQUENCE</scope>
    <source>
        <strain evidence="15">HKST-UBA02</strain>
    </source>
</reference>
<keyword evidence="6 11" id="KW-0798">TonB box</keyword>
<dbReference type="EMBL" id="JAGQHS010000025">
    <property type="protein sequence ID" value="MCA9755522.1"/>
    <property type="molecule type" value="Genomic_DNA"/>
</dbReference>
<comment type="similarity">
    <text evidence="10 11">Belongs to the TonB-dependent receptor family.</text>
</comment>
<evidence type="ECO:0000256" key="6">
    <source>
        <dbReference type="ARBA" id="ARBA00023077"/>
    </source>
</evidence>
<keyword evidence="2 10" id="KW-0813">Transport</keyword>
<dbReference type="GO" id="GO:0009279">
    <property type="term" value="C:cell outer membrane"/>
    <property type="evidence" value="ECO:0007669"/>
    <property type="project" value="UniProtKB-SubCell"/>
</dbReference>
<dbReference type="SUPFAM" id="SSF49464">
    <property type="entry name" value="Carboxypeptidase regulatory domain-like"/>
    <property type="match status" value="1"/>
</dbReference>
<evidence type="ECO:0000256" key="2">
    <source>
        <dbReference type="ARBA" id="ARBA00022448"/>
    </source>
</evidence>
<dbReference type="InterPro" id="IPR037066">
    <property type="entry name" value="Plug_dom_sf"/>
</dbReference>
<accession>A0A956NAC8</accession>
<keyword evidence="5" id="KW-0732">Signal</keyword>
<evidence type="ECO:0000256" key="10">
    <source>
        <dbReference type="PROSITE-ProRule" id="PRU01360"/>
    </source>
</evidence>
<dbReference type="PANTHER" id="PTHR30069:SF29">
    <property type="entry name" value="HEMOGLOBIN AND HEMOGLOBIN-HAPTOGLOBIN-BINDING PROTEIN 1-RELATED"/>
    <property type="match status" value="1"/>
</dbReference>
<dbReference type="Gene3D" id="2.170.130.10">
    <property type="entry name" value="TonB-dependent receptor, plug domain"/>
    <property type="match status" value="1"/>
</dbReference>
<comment type="subcellular location">
    <subcellularLocation>
        <location evidence="1 10">Cell outer membrane</location>
        <topology evidence="1 10">Multi-pass membrane protein</topology>
    </subcellularLocation>
</comment>
<dbReference type="AlphaFoldDB" id="A0A956NAC8"/>
<dbReference type="InterPro" id="IPR000531">
    <property type="entry name" value="Beta-barrel_TonB"/>
</dbReference>
<proteinExistence type="inferred from homology"/>
<evidence type="ECO:0000256" key="11">
    <source>
        <dbReference type="RuleBase" id="RU003357"/>
    </source>
</evidence>
<name>A0A956NAC8_UNCEI</name>
<evidence type="ECO:0000256" key="7">
    <source>
        <dbReference type="ARBA" id="ARBA00023136"/>
    </source>
</evidence>
<gene>
    <name evidence="15" type="ORF">KDA27_06950</name>
</gene>
<dbReference type="Proteomes" id="UP000739538">
    <property type="component" value="Unassembled WGS sequence"/>
</dbReference>
<dbReference type="GO" id="GO:0015344">
    <property type="term" value="F:siderophore uptake transmembrane transporter activity"/>
    <property type="evidence" value="ECO:0007669"/>
    <property type="project" value="TreeGrafter"/>
</dbReference>
<sequence>MTETKRIDRGTTCARPTDRVRRKRRTARAIERTGLLSSLALVVVLCLALVPWAPALAGTTGKVIGRVTSDSGEPVSFANVIVPGAGMVFTDEDGDYVVLNVPPGVHEVRVSRIGFAATTVTNVEVASDLSTRIDVVLPEELIGVEEVTITAERLPVDLGVTNSRAVISSSDIEALPVQELEELVNLQAGVVDGHFRGGRIGEVQYQVDGISVNNLYDNKSSLTLDRSILQEVQVISGTFDAEYGQAMSGVVNAVLKTGTDTFEYGAEALTGAYVFPGNSERIVDDEIELGAIQNYQVNLSGPLPVGKTVYLLSGRRAMEDSYVQAVRTFVPTDSSNFQDNLFYPTGDGKKSALGYNRVWSGVAKLTNSSIPSAKISYQAIVEKRDGRADNWAFRYNPDGLSKNHTVSVSHGLDWTQTLNTSSYIDFGVRQNYFHYEDFVYEDVYDPRYDAAGQVLADDLYEPGAFIQGVQFNRFEQKTNALMARLSYTNQLSPTQQIKIGTELDLPVVEFGTPGHLTYTTVNGEQTLVRYVDSPPDWPGVQSYDPVRAAAFVQEQLEWSDLLVRAGVRFDYFDARSSIPSDLANPANIIDGAPESVPQSTTAKTSYSPRLGVSYPILDRAAIHFAYGHFRQFPSIGQIFQNADYSILTNLQASETSYGVLGNPDVSPETTVQYELGYKHAFSLDLGTDLTVFYKDIRDLLGVEFISTYNDAEYARLTNVDFGEVTGFTFSLDHHALGPVSVFLDYTWQRALGNASDPRETATRASAGEDPRPRLIPFNWDQRHTFNATVTLSSPDSYTASAILRVASGQPYTPIIESGFGNGLDANSGRKPTGFLLDLRAERSMGDWFGGPVSVFGRVFNAFDTRYFGGSVFASTGSPYYSRFTAADEIQLGNPTRFQTPRRVEIGLRLESGS</sequence>
<feature type="domain" description="TonB-dependent receptor plug" evidence="14">
    <location>
        <begin position="160"/>
        <end position="250"/>
    </location>
</feature>
<evidence type="ECO:0000256" key="8">
    <source>
        <dbReference type="ARBA" id="ARBA00023170"/>
    </source>
</evidence>
<feature type="domain" description="TonB-dependent receptor-like beta-barrel" evidence="13">
    <location>
        <begin position="375"/>
        <end position="840"/>
    </location>
</feature>
<dbReference type="Pfam" id="PF13620">
    <property type="entry name" value="CarboxypepD_reg"/>
    <property type="match status" value="1"/>
</dbReference>